<comment type="caution">
    <text evidence="1">The sequence shown here is derived from an EMBL/GenBank/DDBJ whole genome shotgun (WGS) entry which is preliminary data.</text>
</comment>
<protein>
    <submittedName>
        <fullName evidence="1">Uncharacterized protein</fullName>
    </submittedName>
</protein>
<gene>
    <name evidence="1" type="ORF">Pse7429DRAFT_0312</name>
</gene>
<dbReference type="AlphaFoldDB" id="L8N8P3"/>
<evidence type="ECO:0000313" key="2">
    <source>
        <dbReference type="Proteomes" id="UP000011201"/>
    </source>
</evidence>
<keyword evidence="2" id="KW-1185">Reference proteome</keyword>
<name>L8N8P3_9CYAN</name>
<evidence type="ECO:0000313" key="1">
    <source>
        <dbReference type="EMBL" id="ELS34598.1"/>
    </source>
</evidence>
<organism evidence="1 2">
    <name type="scientific">Pseudanabaena biceps PCC 7429</name>
    <dbReference type="NCBI Taxonomy" id="927668"/>
    <lineage>
        <taxon>Bacteria</taxon>
        <taxon>Bacillati</taxon>
        <taxon>Cyanobacteriota</taxon>
        <taxon>Cyanophyceae</taxon>
        <taxon>Pseudanabaenales</taxon>
        <taxon>Pseudanabaenaceae</taxon>
        <taxon>Pseudanabaena</taxon>
    </lineage>
</organism>
<accession>L8N8P3</accession>
<reference evidence="1 2" key="1">
    <citation type="journal article" date="2013" name="Proc. Natl. Acad. Sci. U.S.A.">
        <title>Improving the coverage of the cyanobacterial phylum using diversity-driven genome sequencing.</title>
        <authorList>
            <person name="Shih P.M."/>
            <person name="Wu D."/>
            <person name="Latifi A."/>
            <person name="Axen S.D."/>
            <person name="Fewer D.P."/>
            <person name="Talla E."/>
            <person name="Calteau A."/>
            <person name="Cai F."/>
            <person name="Tandeau de Marsac N."/>
            <person name="Rippka R."/>
            <person name="Herdman M."/>
            <person name="Sivonen K."/>
            <person name="Coursin T."/>
            <person name="Laurent T."/>
            <person name="Goodwin L."/>
            <person name="Nolan M."/>
            <person name="Davenport K.W."/>
            <person name="Han C.S."/>
            <person name="Rubin E.M."/>
            <person name="Eisen J.A."/>
            <person name="Woyke T."/>
            <person name="Gugger M."/>
            <person name="Kerfeld C.A."/>
        </authorList>
    </citation>
    <scope>NUCLEOTIDE SEQUENCE [LARGE SCALE GENOMIC DNA]</scope>
    <source>
        <strain evidence="1 2">PCC 7429</strain>
    </source>
</reference>
<proteinExistence type="predicted"/>
<sequence>MISNTKIVQVLRLHYLALFIKVEFPEIPLALIPYSNNLHLNRMHHNIQLFSIKKAKRDLLKVLLRSTFKRSLSLDLSAKCCNL</sequence>
<dbReference type="EMBL" id="ALWB01000006">
    <property type="protein sequence ID" value="ELS34598.1"/>
    <property type="molecule type" value="Genomic_DNA"/>
</dbReference>
<dbReference type="Proteomes" id="UP000011201">
    <property type="component" value="Unassembled WGS sequence"/>
</dbReference>